<evidence type="ECO:0000313" key="2">
    <source>
        <dbReference type="Proteomes" id="UP000317171"/>
    </source>
</evidence>
<gene>
    <name evidence="1" type="ORF">Pan241w_25120</name>
</gene>
<dbReference type="OrthoDB" id="370799at2"/>
<reference evidence="1 2" key="1">
    <citation type="submission" date="2019-02" db="EMBL/GenBank/DDBJ databases">
        <title>Deep-cultivation of Planctomycetes and their phenomic and genomic characterization uncovers novel biology.</title>
        <authorList>
            <person name="Wiegand S."/>
            <person name="Jogler M."/>
            <person name="Boedeker C."/>
            <person name="Pinto D."/>
            <person name="Vollmers J."/>
            <person name="Rivas-Marin E."/>
            <person name="Kohn T."/>
            <person name="Peeters S.H."/>
            <person name="Heuer A."/>
            <person name="Rast P."/>
            <person name="Oberbeckmann S."/>
            <person name="Bunk B."/>
            <person name="Jeske O."/>
            <person name="Meyerdierks A."/>
            <person name="Storesund J.E."/>
            <person name="Kallscheuer N."/>
            <person name="Luecker S."/>
            <person name="Lage O.M."/>
            <person name="Pohl T."/>
            <person name="Merkel B.J."/>
            <person name="Hornburger P."/>
            <person name="Mueller R.-W."/>
            <person name="Bruemmer F."/>
            <person name="Labrenz M."/>
            <person name="Spormann A.M."/>
            <person name="Op den Camp H."/>
            <person name="Overmann J."/>
            <person name="Amann R."/>
            <person name="Jetten M.S.M."/>
            <person name="Mascher T."/>
            <person name="Medema M.H."/>
            <person name="Devos D.P."/>
            <person name="Kaster A.-K."/>
            <person name="Ovreas L."/>
            <person name="Rohde M."/>
            <person name="Galperin M.Y."/>
            <person name="Jogler C."/>
        </authorList>
    </citation>
    <scope>NUCLEOTIDE SEQUENCE [LARGE SCALE GENOMIC DNA]</scope>
    <source>
        <strain evidence="1 2">Pan241w</strain>
    </source>
</reference>
<dbReference type="AlphaFoldDB" id="A0A517REY2"/>
<proteinExistence type="predicted"/>
<dbReference type="Proteomes" id="UP000317171">
    <property type="component" value="Chromosome"/>
</dbReference>
<name>A0A517REY2_9PLAN</name>
<protein>
    <submittedName>
        <fullName evidence="1">Uncharacterized protein</fullName>
    </submittedName>
</protein>
<evidence type="ECO:0000313" key="1">
    <source>
        <dbReference type="EMBL" id="QDT42428.1"/>
    </source>
</evidence>
<sequence length="350" mass="39528">MTTSSIHLYHSGIENPPEGQSNFARLKFSNLDSDGFSNITRDALNSRFAETNCDYMGFLESPQTIDQSFFNQLNDLELNPDQKGVYFLPFSESSLFVNAWETLPTVAASLAMNPLHHSAVLIRKTDFNTLNNLEESSTPLWQTLILLAQAGVPSQLIKPSVSSKDDLSSVGFPELAPENPGPDQDWLLHLLRAYEPALDLPSITSQADATALKAGLFCIHDYLDESHQYSQSVQNQGIHRAGDYWHHIMHRREPDYSNAKYWSRAVGYHPLQDILPDVVGNLFNLEGSVSVEDWKDRLLQNNRWSLNTFVDCCAECEATHDPELNRFAQTIQWIEMQLLLQKTSQDAVRG</sequence>
<keyword evidence="2" id="KW-1185">Reference proteome</keyword>
<accession>A0A517REY2</accession>
<dbReference type="RefSeq" id="WP_145215643.1">
    <property type="nucleotide sequence ID" value="NZ_CP036269.1"/>
</dbReference>
<organism evidence="1 2">
    <name type="scientific">Gimesia alba</name>
    <dbReference type="NCBI Taxonomy" id="2527973"/>
    <lineage>
        <taxon>Bacteria</taxon>
        <taxon>Pseudomonadati</taxon>
        <taxon>Planctomycetota</taxon>
        <taxon>Planctomycetia</taxon>
        <taxon>Planctomycetales</taxon>
        <taxon>Planctomycetaceae</taxon>
        <taxon>Gimesia</taxon>
    </lineage>
</organism>
<dbReference type="KEGG" id="gaz:Pan241w_25120"/>
<dbReference type="EMBL" id="CP036269">
    <property type="protein sequence ID" value="QDT42428.1"/>
    <property type="molecule type" value="Genomic_DNA"/>
</dbReference>